<protein>
    <recommendedName>
        <fullName evidence="6">2-succinyl-5-enolpyruvyl-6-hydroxy-3-cyclohexene-1-carboxylate synthase</fullName>
        <shortName evidence="6">SEPHCHC synthase</shortName>
        <ecNumber evidence="6">2.2.1.9</ecNumber>
    </recommendedName>
    <alternativeName>
        <fullName evidence="6">Menaquinone biosynthesis protein MenD</fullName>
    </alternativeName>
</protein>
<dbReference type="Gene3D" id="3.40.50.970">
    <property type="match status" value="2"/>
</dbReference>
<feature type="domain" description="Thiamine pyrophosphate enzyme N-terminal TPP-binding" evidence="8">
    <location>
        <begin position="13"/>
        <end position="125"/>
    </location>
</feature>
<organism evidence="9 10">
    <name type="scientific">Agromyces rhizosphaerae</name>
    <dbReference type="NCBI Taxonomy" id="88374"/>
    <lineage>
        <taxon>Bacteria</taxon>
        <taxon>Bacillati</taxon>
        <taxon>Actinomycetota</taxon>
        <taxon>Actinomycetes</taxon>
        <taxon>Micrococcales</taxon>
        <taxon>Microbacteriaceae</taxon>
        <taxon>Agromyces</taxon>
    </lineage>
</organism>
<dbReference type="Pfam" id="PF02775">
    <property type="entry name" value="TPP_enzyme_C"/>
    <property type="match status" value="1"/>
</dbReference>
<dbReference type="GO" id="GO:0070204">
    <property type="term" value="F:2-succinyl-5-enolpyruvyl-6-hydroxy-3-cyclohexene-1-carboxylic-acid synthase activity"/>
    <property type="evidence" value="ECO:0007669"/>
    <property type="project" value="UniProtKB-UniRule"/>
</dbReference>
<dbReference type="Proteomes" id="UP001144396">
    <property type="component" value="Unassembled WGS sequence"/>
</dbReference>
<dbReference type="InterPro" id="IPR012001">
    <property type="entry name" value="Thiamin_PyroP_enz_TPP-bd_dom"/>
</dbReference>
<feature type="domain" description="Thiamine pyrophosphate enzyme TPP-binding" evidence="7">
    <location>
        <begin position="461"/>
        <end position="599"/>
    </location>
</feature>
<dbReference type="GO" id="GO:0000287">
    <property type="term" value="F:magnesium ion binding"/>
    <property type="evidence" value="ECO:0007669"/>
    <property type="project" value="UniProtKB-UniRule"/>
</dbReference>
<dbReference type="HAMAP" id="MF_01659">
    <property type="entry name" value="MenD"/>
    <property type="match status" value="1"/>
</dbReference>
<comment type="pathway">
    <text evidence="6">Quinol/quinone metabolism; menaquinone biosynthesis.</text>
</comment>
<comment type="subunit">
    <text evidence="6">Homodimer.</text>
</comment>
<keyword evidence="2 6" id="KW-0479">Metal-binding</keyword>
<evidence type="ECO:0000259" key="8">
    <source>
        <dbReference type="Pfam" id="PF02776"/>
    </source>
</evidence>
<reference evidence="9" key="1">
    <citation type="submission" date="2022-12" db="EMBL/GenBank/DDBJ databases">
        <title>Reference genome sequencing for broad-spectrum identification of bacterial and archaeal isolates by mass spectrometry.</title>
        <authorList>
            <person name="Sekiguchi Y."/>
            <person name="Tourlousse D.M."/>
        </authorList>
    </citation>
    <scope>NUCLEOTIDE SEQUENCE</scope>
    <source>
        <strain evidence="9">14</strain>
    </source>
</reference>
<evidence type="ECO:0000313" key="9">
    <source>
        <dbReference type="EMBL" id="GLI26859.1"/>
    </source>
</evidence>
<keyword evidence="5 6" id="KW-0464">Manganese</keyword>
<comment type="pathway">
    <text evidence="6">Quinol/quinone metabolism; 1,4-dihydroxy-2-naphthoate biosynthesis; 1,4-dihydroxy-2-naphthoate from chorismate: step 2/7.</text>
</comment>
<dbReference type="Pfam" id="PF02776">
    <property type="entry name" value="TPP_enzyme_N"/>
    <property type="match status" value="1"/>
</dbReference>
<dbReference type="AlphaFoldDB" id="A0A9W6CWZ9"/>
<keyword evidence="6" id="KW-0474">Menaquinone biosynthesis</keyword>
<dbReference type="EC" id="2.2.1.9" evidence="6"/>
<evidence type="ECO:0000256" key="5">
    <source>
        <dbReference type="ARBA" id="ARBA00023211"/>
    </source>
</evidence>
<dbReference type="InterPro" id="IPR011766">
    <property type="entry name" value="TPP_enzyme_TPP-bd"/>
</dbReference>
<comment type="cofactor">
    <cofactor evidence="6">
        <name>Mg(2+)</name>
        <dbReference type="ChEBI" id="CHEBI:18420"/>
    </cofactor>
    <cofactor evidence="6">
        <name>Mn(2+)</name>
        <dbReference type="ChEBI" id="CHEBI:29035"/>
    </cofactor>
</comment>
<evidence type="ECO:0000256" key="6">
    <source>
        <dbReference type="HAMAP-Rule" id="MF_01659"/>
    </source>
</evidence>
<dbReference type="EMBL" id="BSDP01000001">
    <property type="protein sequence ID" value="GLI26859.1"/>
    <property type="molecule type" value="Genomic_DNA"/>
</dbReference>
<keyword evidence="3 6" id="KW-0460">Magnesium</keyword>
<dbReference type="GO" id="GO:0009234">
    <property type="term" value="P:menaquinone biosynthetic process"/>
    <property type="evidence" value="ECO:0007669"/>
    <property type="project" value="UniProtKB-UniRule"/>
</dbReference>
<evidence type="ECO:0000313" key="10">
    <source>
        <dbReference type="Proteomes" id="UP001144396"/>
    </source>
</evidence>
<comment type="cofactor">
    <cofactor evidence="6">
        <name>thiamine diphosphate</name>
        <dbReference type="ChEBI" id="CHEBI:58937"/>
    </cofactor>
    <text evidence="6">Binds 1 thiamine pyrophosphate per subunit.</text>
</comment>
<evidence type="ECO:0000256" key="2">
    <source>
        <dbReference type="ARBA" id="ARBA00022723"/>
    </source>
</evidence>
<dbReference type="PANTHER" id="PTHR42916:SF1">
    <property type="entry name" value="PROTEIN PHYLLO, CHLOROPLASTIC"/>
    <property type="match status" value="1"/>
</dbReference>
<evidence type="ECO:0000256" key="1">
    <source>
        <dbReference type="ARBA" id="ARBA00022679"/>
    </source>
</evidence>
<sequence length="603" mass="62149">MPDASPAPSPASDVAHALLEGLVAAGVTDLVVSPGSRSQALALAAAELEQRGLVRLHVRIDERGAGFLAVGLARESGRPAAVITTSGTAVANLHPAVLEAHHSGVPLVVVTADRPEELQRVRANQTTVQPGIFAGAVRLEHDVAAPEGLVGETDAAQAIARDAVAASLGLDADGAFVPDPGPGPVHVNLAMREPLSGARTSDAAAPAGGGSAASVIAVAPHASAAVGPHGALIAHGPRTVVVAGAGAGPEAEQFARDGGWPLFAEVVSGAHFGPNLVVAYRELLRDVVFAGAIERVVVFGHPTLSREVPALVARDGVEAIVVAPSGIEWYNPGHGVDRFHRAVRVEPRRPGAEERAWVGRWVFTSRRMLEPAPSESYVPSAEPTPHDHDLDLAELDARRAYVQASVDAMREPVTRRSLVEAVWSATWPHDRLVFGASRLVRDADRAVAGRRVTVHANRGLSGIDGTVATALGVAIASQFPPPGVADEAADAPAHGTTRALIGDVTLLHDAGSLLAGSGERMPRLQVIVGNDGGGSIFDALEVAGTADPAAFDRVQFTPHAVDLAALARAYGWEYAHADTAGALDAALTATRPGPVLIEVPLAR</sequence>
<dbReference type="InterPro" id="IPR004433">
    <property type="entry name" value="MenaQ_synth_MenD"/>
</dbReference>
<comment type="caution">
    <text evidence="9">The sequence shown here is derived from an EMBL/GenBank/DDBJ whole genome shotgun (WGS) entry which is preliminary data.</text>
</comment>
<comment type="similarity">
    <text evidence="6">Belongs to the TPP enzyme family. MenD subfamily.</text>
</comment>
<dbReference type="GO" id="GO:0030145">
    <property type="term" value="F:manganese ion binding"/>
    <property type="evidence" value="ECO:0007669"/>
    <property type="project" value="UniProtKB-UniRule"/>
</dbReference>
<dbReference type="RefSeq" id="WP_281882887.1">
    <property type="nucleotide sequence ID" value="NZ_BSDP01000001.1"/>
</dbReference>
<dbReference type="NCBIfam" id="TIGR00173">
    <property type="entry name" value="menD"/>
    <property type="match status" value="1"/>
</dbReference>
<keyword evidence="4 6" id="KW-0786">Thiamine pyrophosphate</keyword>
<evidence type="ECO:0000256" key="4">
    <source>
        <dbReference type="ARBA" id="ARBA00023052"/>
    </source>
</evidence>
<comment type="catalytic activity">
    <reaction evidence="6">
        <text>isochorismate + 2-oxoglutarate + H(+) = 5-enolpyruvoyl-6-hydroxy-2-succinyl-cyclohex-3-ene-1-carboxylate + CO2</text>
        <dbReference type="Rhea" id="RHEA:25593"/>
        <dbReference type="ChEBI" id="CHEBI:15378"/>
        <dbReference type="ChEBI" id="CHEBI:16526"/>
        <dbReference type="ChEBI" id="CHEBI:16810"/>
        <dbReference type="ChEBI" id="CHEBI:29780"/>
        <dbReference type="ChEBI" id="CHEBI:58818"/>
        <dbReference type="EC" id="2.2.1.9"/>
    </reaction>
</comment>
<dbReference type="GO" id="GO:0030976">
    <property type="term" value="F:thiamine pyrophosphate binding"/>
    <property type="evidence" value="ECO:0007669"/>
    <property type="project" value="UniProtKB-UniRule"/>
</dbReference>
<evidence type="ECO:0000256" key="3">
    <source>
        <dbReference type="ARBA" id="ARBA00022842"/>
    </source>
</evidence>
<keyword evidence="10" id="KW-1185">Reference proteome</keyword>
<proteinExistence type="inferred from homology"/>
<dbReference type="CDD" id="cd07037">
    <property type="entry name" value="TPP_PYR_MenD"/>
    <property type="match status" value="1"/>
</dbReference>
<accession>A0A9W6CWZ9</accession>
<dbReference type="PANTHER" id="PTHR42916">
    <property type="entry name" value="2-SUCCINYL-5-ENOLPYRUVYL-6-HYDROXY-3-CYCLOHEXENE-1-CARBOXYLATE SYNTHASE"/>
    <property type="match status" value="1"/>
</dbReference>
<dbReference type="PIRSF" id="PIRSF004983">
    <property type="entry name" value="MenD"/>
    <property type="match status" value="1"/>
</dbReference>
<gene>
    <name evidence="6 9" type="primary">menD</name>
    <name evidence="9" type="ORF">ARHIZOSPH14_11010</name>
</gene>
<comment type="function">
    <text evidence="6">Catalyzes the thiamine diphosphate-dependent decarboxylation of 2-oxoglutarate and the subsequent addition of the resulting succinic semialdehyde-thiamine pyrophosphate anion to isochorismate to yield 2-succinyl-5-enolpyruvyl-6-hydroxy-3-cyclohexene-1-carboxylate (SEPHCHC).</text>
</comment>
<dbReference type="InterPro" id="IPR029061">
    <property type="entry name" value="THDP-binding"/>
</dbReference>
<name>A0A9W6CWZ9_9MICO</name>
<keyword evidence="1 6" id="KW-0808">Transferase</keyword>
<evidence type="ECO:0000259" key="7">
    <source>
        <dbReference type="Pfam" id="PF02775"/>
    </source>
</evidence>
<dbReference type="CDD" id="cd02009">
    <property type="entry name" value="TPP_SHCHC_synthase"/>
    <property type="match status" value="1"/>
</dbReference>
<dbReference type="SUPFAM" id="SSF52518">
    <property type="entry name" value="Thiamin diphosphate-binding fold (THDP-binding)"/>
    <property type="match status" value="2"/>
</dbReference>
<dbReference type="Gene3D" id="3.40.50.1220">
    <property type="entry name" value="TPP-binding domain"/>
    <property type="match status" value="1"/>
</dbReference>